<evidence type="ECO:0000256" key="1">
    <source>
        <dbReference type="SAM" id="MobiDB-lite"/>
    </source>
</evidence>
<evidence type="ECO:0000313" key="2">
    <source>
        <dbReference type="EMBL" id="CAD7247241.1"/>
    </source>
</evidence>
<protein>
    <recommendedName>
        <fullName evidence="4">CARD domain-containing protein</fullName>
    </recommendedName>
</protein>
<dbReference type="EMBL" id="CAJPEV010001389">
    <property type="protein sequence ID" value="CAG0892383.1"/>
    <property type="molecule type" value="Genomic_DNA"/>
</dbReference>
<feature type="region of interest" description="Disordered" evidence="1">
    <location>
        <begin position="319"/>
        <end position="341"/>
    </location>
</feature>
<accession>A0A7R8XBH3</accession>
<feature type="region of interest" description="Disordered" evidence="1">
    <location>
        <begin position="1"/>
        <end position="25"/>
    </location>
</feature>
<evidence type="ECO:0008006" key="4">
    <source>
        <dbReference type="Google" id="ProtNLM"/>
    </source>
</evidence>
<reference evidence="2" key="1">
    <citation type="submission" date="2020-11" db="EMBL/GenBank/DDBJ databases">
        <authorList>
            <person name="Tran Van P."/>
        </authorList>
    </citation>
    <scope>NUCLEOTIDE SEQUENCE</scope>
</reference>
<proteinExistence type="predicted"/>
<sequence length="557" mass="64769">MRSGRRKRKEISAGMETMDASSQTHQLRVRGVPKRDVMRMKIVDDILHHRLHLHHHYKVLLIMEEKIEAMKYLIKWKVVIDIDRFLDELVKKKLILPVKASELRSKKYHKQMDCIFSELGTRNPEKTYGRLLSILDKMERRDIAAALSAQRGSRQRAPMVYLGAGPDGMKMIRKSRWRNVRLSLVRWMQIRHRDSMDSVLSIPFRPTISIDLPSETSHAISGGSSNGDRGDISHALEQVENEKKALEAQIDEISKVLAMEKGLQAKHMIRIGNLEKQIEKEKSMREEKEQEEHILLDELNKARLEVEELKQKLSNALDEEKKAKDQLEKSERKEAERGRRTMDGLLMEKEEIQPELDTLMMEPSEMKAFPSPMQAKDEAPQWQRDKMPRRHVMENKDDLFASLINNELVAIHVYSHARVTTEEVEEMERRISGKMTHIVFLDADLDADWTLHYFGSELWNEKLKLIGSDYWIILKARTSADLDDMDDFFSSIPSFRIPNWGVRKSCLCDHVVDVLWTARNRLRCFREAPGETSHEETEGADRDDAVIAVAFETSLDD</sequence>
<keyword evidence="3" id="KW-1185">Reference proteome</keyword>
<organism evidence="2">
    <name type="scientific">Darwinula stevensoni</name>
    <dbReference type="NCBI Taxonomy" id="69355"/>
    <lineage>
        <taxon>Eukaryota</taxon>
        <taxon>Metazoa</taxon>
        <taxon>Ecdysozoa</taxon>
        <taxon>Arthropoda</taxon>
        <taxon>Crustacea</taxon>
        <taxon>Oligostraca</taxon>
        <taxon>Ostracoda</taxon>
        <taxon>Podocopa</taxon>
        <taxon>Podocopida</taxon>
        <taxon>Darwinulocopina</taxon>
        <taxon>Darwinuloidea</taxon>
        <taxon>Darwinulidae</taxon>
        <taxon>Darwinula</taxon>
    </lineage>
</organism>
<dbReference type="AlphaFoldDB" id="A0A7R8XBH3"/>
<evidence type="ECO:0000313" key="3">
    <source>
        <dbReference type="Proteomes" id="UP000677054"/>
    </source>
</evidence>
<dbReference type="EMBL" id="LR900906">
    <property type="protein sequence ID" value="CAD7247241.1"/>
    <property type="molecule type" value="Genomic_DNA"/>
</dbReference>
<name>A0A7R8XBH3_9CRUS</name>
<dbReference type="Proteomes" id="UP000677054">
    <property type="component" value="Unassembled WGS sequence"/>
</dbReference>
<gene>
    <name evidence="2" type="ORF">DSTB1V02_LOCUS7075</name>
</gene>